<dbReference type="EMBL" id="JBAMIC010000014">
    <property type="protein sequence ID" value="KAK7095775.1"/>
    <property type="molecule type" value="Genomic_DNA"/>
</dbReference>
<keyword evidence="2" id="KW-1185">Reference proteome</keyword>
<dbReference type="Proteomes" id="UP001374579">
    <property type="component" value="Unassembled WGS sequence"/>
</dbReference>
<sequence length="260" mass="29043">MQRNVTKDNPWQTTCRPAPCADDRVKLSVQAKTGRAVLKRGLLKVTYEPAKVRTTRSGRKHVVKSWGRVDIECGHPKMESVESYPQVLCGSPENTAADVSSFRKTIEVELKKDLPDTFGYIPQWAFDSARLSDHAVLRRQSVPQQDSLCQEASDIVSGTCPAVAEKMYNCSNMYDPHQFDFSSYVTCVDDVMHPMKLYVSCLRALCERCEDSLHDTCTTLRTASQLCDPRMGLAGVGVRDPRVMLAADLVVRAKCPQVKP</sequence>
<evidence type="ECO:0000313" key="2">
    <source>
        <dbReference type="Proteomes" id="UP001374579"/>
    </source>
</evidence>
<proteinExistence type="predicted"/>
<accession>A0AAN9AYJ2</accession>
<comment type="caution">
    <text evidence="1">The sequence shown here is derived from an EMBL/GenBank/DDBJ whole genome shotgun (WGS) entry which is preliminary data.</text>
</comment>
<name>A0AAN9AYJ2_9CAEN</name>
<gene>
    <name evidence="1" type="ORF">V1264_005141</name>
</gene>
<protein>
    <submittedName>
        <fullName evidence="1">Uncharacterized protein</fullName>
    </submittedName>
</protein>
<dbReference type="AlphaFoldDB" id="A0AAN9AYJ2"/>
<evidence type="ECO:0000313" key="1">
    <source>
        <dbReference type="EMBL" id="KAK7095775.1"/>
    </source>
</evidence>
<organism evidence="1 2">
    <name type="scientific">Littorina saxatilis</name>
    <dbReference type="NCBI Taxonomy" id="31220"/>
    <lineage>
        <taxon>Eukaryota</taxon>
        <taxon>Metazoa</taxon>
        <taxon>Spiralia</taxon>
        <taxon>Lophotrochozoa</taxon>
        <taxon>Mollusca</taxon>
        <taxon>Gastropoda</taxon>
        <taxon>Caenogastropoda</taxon>
        <taxon>Littorinimorpha</taxon>
        <taxon>Littorinoidea</taxon>
        <taxon>Littorinidae</taxon>
        <taxon>Littorina</taxon>
    </lineage>
</organism>
<reference evidence="1 2" key="1">
    <citation type="submission" date="2024-02" db="EMBL/GenBank/DDBJ databases">
        <title>Chromosome-scale genome assembly of the rough periwinkle Littorina saxatilis.</title>
        <authorList>
            <person name="De Jode A."/>
            <person name="Faria R."/>
            <person name="Formenti G."/>
            <person name="Sims Y."/>
            <person name="Smith T.P."/>
            <person name="Tracey A."/>
            <person name="Wood J.M.D."/>
            <person name="Zagrodzka Z.B."/>
            <person name="Johannesson K."/>
            <person name="Butlin R.K."/>
            <person name="Leder E.H."/>
        </authorList>
    </citation>
    <scope>NUCLEOTIDE SEQUENCE [LARGE SCALE GENOMIC DNA]</scope>
    <source>
        <strain evidence="1">Snail1</strain>
        <tissue evidence="1">Muscle</tissue>
    </source>
</reference>